<comment type="caution">
    <text evidence="6">The sequence shown here is derived from an EMBL/GenBank/DDBJ whole genome shotgun (WGS) entry which is preliminary data.</text>
</comment>
<evidence type="ECO:0000313" key="7">
    <source>
        <dbReference type="Proteomes" id="UP000261080"/>
    </source>
</evidence>
<evidence type="ECO:0000313" key="6">
    <source>
        <dbReference type="EMBL" id="RGE89831.1"/>
    </source>
</evidence>
<dbReference type="InterPro" id="IPR001381">
    <property type="entry name" value="DHquinase_I"/>
</dbReference>
<dbReference type="PANTHER" id="PTHR43699">
    <property type="entry name" value="3-DEHYDROQUINATE DEHYDRATASE"/>
    <property type="match status" value="1"/>
</dbReference>
<comment type="pathway">
    <text evidence="5">Metabolic intermediate biosynthesis; chorismate biosynthesis; chorismate from D-erythrose 4-phosphate and phosphoenolpyruvate: step 3/7.</text>
</comment>
<accession>A0A3E3K592</accession>
<dbReference type="UniPathway" id="UPA00053">
    <property type="reaction ID" value="UER00086"/>
</dbReference>
<dbReference type="EC" id="4.2.1.10" evidence="5"/>
<reference evidence="6 7" key="1">
    <citation type="submission" date="2018-08" db="EMBL/GenBank/DDBJ databases">
        <title>A genome reference for cultivated species of the human gut microbiota.</title>
        <authorList>
            <person name="Zou Y."/>
            <person name="Xue W."/>
            <person name="Luo G."/>
        </authorList>
    </citation>
    <scope>NUCLEOTIDE SEQUENCE [LARGE SCALE GENOMIC DNA]</scope>
    <source>
        <strain evidence="6 7">AF37-2AT</strain>
    </source>
</reference>
<comment type="catalytic activity">
    <reaction evidence="1 5">
        <text>3-dehydroquinate = 3-dehydroshikimate + H2O</text>
        <dbReference type="Rhea" id="RHEA:21096"/>
        <dbReference type="ChEBI" id="CHEBI:15377"/>
        <dbReference type="ChEBI" id="CHEBI:16630"/>
        <dbReference type="ChEBI" id="CHEBI:32364"/>
        <dbReference type="EC" id="4.2.1.10"/>
    </reaction>
</comment>
<dbReference type="InterPro" id="IPR013785">
    <property type="entry name" value="Aldolase_TIM"/>
</dbReference>
<dbReference type="AlphaFoldDB" id="A0A3E3K592"/>
<evidence type="ECO:0000256" key="5">
    <source>
        <dbReference type="HAMAP-Rule" id="MF_00214"/>
    </source>
</evidence>
<keyword evidence="4 5" id="KW-0704">Schiff base</keyword>
<dbReference type="GO" id="GO:0008652">
    <property type="term" value="P:amino acid biosynthetic process"/>
    <property type="evidence" value="ECO:0007669"/>
    <property type="project" value="UniProtKB-KW"/>
</dbReference>
<comment type="function">
    <text evidence="5">Involved in the third step of the chorismate pathway, which leads to the biosynthesis of aromatic amino acids. Catalyzes the cis-dehydration of 3-dehydroquinate (DHQ) and introduces the first double bond of the aromatic ring to yield 3-dehydroshikimate.</text>
</comment>
<dbReference type="SUPFAM" id="SSF51569">
    <property type="entry name" value="Aldolase"/>
    <property type="match status" value="1"/>
</dbReference>
<keyword evidence="3 5" id="KW-0456">Lyase</keyword>
<evidence type="ECO:0000256" key="4">
    <source>
        <dbReference type="ARBA" id="ARBA00023270"/>
    </source>
</evidence>
<gene>
    <name evidence="5 6" type="primary">aroD</name>
    <name evidence="6" type="ORF">DW016_00715</name>
</gene>
<dbReference type="GO" id="GO:0003855">
    <property type="term" value="F:3-dehydroquinate dehydratase activity"/>
    <property type="evidence" value="ECO:0007669"/>
    <property type="project" value="UniProtKB-UniRule"/>
</dbReference>
<dbReference type="Proteomes" id="UP000261080">
    <property type="component" value="Unassembled WGS sequence"/>
</dbReference>
<keyword evidence="5" id="KW-0028">Amino-acid biosynthesis</keyword>
<dbReference type="GO" id="GO:0009073">
    <property type="term" value="P:aromatic amino acid family biosynthetic process"/>
    <property type="evidence" value="ECO:0007669"/>
    <property type="project" value="UniProtKB-KW"/>
</dbReference>
<feature type="binding site" evidence="5">
    <location>
        <position position="253"/>
    </location>
    <ligand>
        <name>3-dehydroquinate</name>
        <dbReference type="ChEBI" id="CHEBI:32364"/>
    </ligand>
</feature>
<dbReference type="InterPro" id="IPR050146">
    <property type="entry name" value="Type-I_3-dehydroquinase"/>
</dbReference>
<dbReference type="CDD" id="cd00502">
    <property type="entry name" value="DHQase_I"/>
    <property type="match status" value="1"/>
</dbReference>
<sequence>MGVVCLQGSILRDSGKKGNRTDMKTVTVRNLVIGEGIPKICVPLMGDATGVLAAADKVKKTHADLVEWRIDTDPEAECVEKTLKTARALRDILGEMPLLFTIRTKEEGGNMAVSPKLYCEMNEALIASGYIDLVDIEYLKGKSVRDGLLRSAKVKGVQTVLSSHDFEKTPDGKEMIQRLCSMQQAGADLIKLAVMPKCDEDVVELLKVTWEMKIRHPDTPVISISMGKKGALSRLGGELFGSCVTFGAYDKASAPGQISVEELYEILGKLHG</sequence>
<dbReference type="PANTHER" id="PTHR43699:SF1">
    <property type="entry name" value="3-DEHYDROQUINATE DEHYDRATASE"/>
    <property type="match status" value="1"/>
</dbReference>
<feature type="binding site" evidence="5">
    <location>
        <position position="103"/>
    </location>
    <ligand>
        <name>3-dehydroquinate</name>
        <dbReference type="ChEBI" id="CHEBI:32364"/>
    </ligand>
</feature>
<name>A0A3E3K592_9FIRM</name>
<dbReference type="GO" id="GO:0046279">
    <property type="term" value="P:3,4-dihydroxybenzoate biosynthetic process"/>
    <property type="evidence" value="ECO:0007669"/>
    <property type="project" value="UniProtKB-ARBA"/>
</dbReference>
<dbReference type="Pfam" id="PF01487">
    <property type="entry name" value="DHquinase_I"/>
    <property type="match status" value="1"/>
</dbReference>
<comment type="caution">
    <text evidence="5">Lacks conserved residue(s) required for the propagation of feature annotation.</text>
</comment>
<dbReference type="HAMAP" id="MF_00214">
    <property type="entry name" value="AroD"/>
    <property type="match status" value="1"/>
</dbReference>
<dbReference type="NCBIfam" id="TIGR01093">
    <property type="entry name" value="aroD"/>
    <property type="match status" value="1"/>
</dbReference>
<protein>
    <recommendedName>
        <fullName evidence="5">3-dehydroquinate dehydratase</fullName>
        <shortName evidence="5">3-dehydroquinase</shortName>
        <ecNumber evidence="5">4.2.1.10</ecNumber>
    </recommendedName>
    <alternativeName>
        <fullName evidence="5">Type I DHQase</fullName>
    </alternativeName>
    <alternativeName>
        <fullName evidence="5">Type I dehydroquinase</fullName>
        <shortName evidence="5">DHQ1</shortName>
    </alternativeName>
</protein>
<dbReference type="GO" id="GO:0009423">
    <property type="term" value="P:chorismate biosynthetic process"/>
    <property type="evidence" value="ECO:0007669"/>
    <property type="project" value="UniProtKB-UniRule"/>
</dbReference>
<evidence type="ECO:0000256" key="3">
    <source>
        <dbReference type="ARBA" id="ARBA00023239"/>
    </source>
</evidence>
<dbReference type="Gene3D" id="3.20.20.70">
    <property type="entry name" value="Aldolase class I"/>
    <property type="match status" value="1"/>
</dbReference>
<dbReference type="OrthoDB" id="9813659at2"/>
<feature type="active site" description="Proton donor/acceptor" evidence="5">
    <location>
        <position position="164"/>
    </location>
</feature>
<comment type="subunit">
    <text evidence="5">Homodimer.</text>
</comment>
<keyword evidence="2 5" id="KW-0057">Aromatic amino acid biosynthesis</keyword>
<feature type="binding site" evidence="5">
    <location>
        <begin position="67"/>
        <end position="69"/>
    </location>
    <ligand>
        <name>3-dehydroquinate</name>
        <dbReference type="ChEBI" id="CHEBI:32364"/>
    </ligand>
</feature>
<feature type="binding site" evidence="5">
    <location>
        <position position="234"/>
    </location>
    <ligand>
        <name>3-dehydroquinate</name>
        <dbReference type="ChEBI" id="CHEBI:32364"/>
    </ligand>
</feature>
<organism evidence="6 7">
    <name type="scientific">Sellimonas intestinalis</name>
    <dbReference type="NCBI Taxonomy" id="1653434"/>
    <lineage>
        <taxon>Bacteria</taxon>
        <taxon>Bacillati</taxon>
        <taxon>Bacillota</taxon>
        <taxon>Clostridia</taxon>
        <taxon>Lachnospirales</taxon>
        <taxon>Lachnospiraceae</taxon>
        <taxon>Sellimonas</taxon>
    </lineage>
</organism>
<dbReference type="EMBL" id="QVLX01000001">
    <property type="protein sequence ID" value="RGE89831.1"/>
    <property type="molecule type" value="Genomic_DNA"/>
</dbReference>
<evidence type="ECO:0000256" key="2">
    <source>
        <dbReference type="ARBA" id="ARBA00023141"/>
    </source>
</evidence>
<proteinExistence type="inferred from homology"/>
<keyword evidence="7" id="KW-1185">Reference proteome</keyword>
<evidence type="ECO:0000256" key="1">
    <source>
        <dbReference type="ARBA" id="ARBA00001864"/>
    </source>
</evidence>
<dbReference type="FunFam" id="3.20.20.70:FF:000047">
    <property type="entry name" value="3-dehydroquinate dehydratase"/>
    <property type="match status" value="1"/>
</dbReference>
<comment type="similarity">
    <text evidence="5">Belongs to the type-I 3-dehydroquinase family.</text>
</comment>
<feature type="binding site" evidence="5">
    <location>
        <position position="257"/>
    </location>
    <ligand>
        <name>3-dehydroquinate</name>
        <dbReference type="ChEBI" id="CHEBI:32364"/>
    </ligand>
</feature>
<feature type="active site" description="Schiff-base intermediate with substrate" evidence="5">
    <location>
        <position position="191"/>
    </location>
</feature>